<reference evidence="1 2" key="1">
    <citation type="journal article" date="2019" name="Environ. Microbiol.">
        <title>At the nexus of three kingdoms: the genome of the mycorrhizal fungus Gigaspora margarita provides insights into plant, endobacterial and fungal interactions.</title>
        <authorList>
            <person name="Venice F."/>
            <person name="Ghignone S."/>
            <person name="Salvioli di Fossalunga A."/>
            <person name="Amselem J."/>
            <person name="Novero M."/>
            <person name="Xianan X."/>
            <person name="Sedzielewska Toro K."/>
            <person name="Morin E."/>
            <person name="Lipzen A."/>
            <person name="Grigoriev I.V."/>
            <person name="Henrissat B."/>
            <person name="Martin F.M."/>
            <person name="Bonfante P."/>
        </authorList>
    </citation>
    <scope>NUCLEOTIDE SEQUENCE [LARGE SCALE GENOMIC DNA]</scope>
    <source>
        <strain evidence="1 2">BEG34</strain>
    </source>
</reference>
<organism evidence="1 2">
    <name type="scientific">Gigaspora margarita</name>
    <dbReference type="NCBI Taxonomy" id="4874"/>
    <lineage>
        <taxon>Eukaryota</taxon>
        <taxon>Fungi</taxon>
        <taxon>Fungi incertae sedis</taxon>
        <taxon>Mucoromycota</taxon>
        <taxon>Glomeromycotina</taxon>
        <taxon>Glomeromycetes</taxon>
        <taxon>Diversisporales</taxon>
        <taxon>Gigasporaceae</taxon>
        <taxon>Gigaspora</taxon>
    </lineage>
</organism>
<dbReference type="OrthoDB" id="269227at2759"/>
<dbReference type="EMBL" id="WTPW01000654">
    <property type="protein sequence ID" value="KAF0491426.1"/>
    <property type="molecule type" value="Genomic_DNA"/>
</dbReference>
<dbReference type="Proteomes" id="UP000439903">
    <property type="component" value="Unassembled WGS sequence"/>
</dbReference>
<dbReference type="AlphaFoldDB" id="A0A8H4AG38"/>
<name>A0A8H4AG38_GIGMA</name>
<comment type="caution">
    <text evidence="1">The sequence shown here is derived from an EMBL/GenBank/DDBJ whole genome shotgun (WGS) entry which is preliminary data.</text>
</comment>
<gene>
    <name evidence="1" type="ORF">F8M41_021833</name>
</gene>
<sequence length="87" mass="9826">MRNLKKIHGFNGLLHVQDPQNGVYDIMSDLIDAVKNLGIPYNNDFNGEKQNSVGRYQTTNEKGKGCSLADVYFRDALKKVEFHPGQN</sequence>
<accession>A0A8H4AG38</accession>
<evidence type="ECO:0000313" key="2">
    <source>
        <dbReference type="Proteomes" id="UP000439903"/>
    </source>
</evidence>
<dbReference type="Gene3D" id="3.30.560.10">
    <property type="entry name" value="Glucose Oxidase, domain 3"/>
    <property type="match status" value="1"/>
</dbReference>
<proteinExistence type="predicted"/>
<keyword evidence="2" id="KW-1185">Reference proteome</keyword>
<evidence type="ECO:0000313" key="1">
    <source>
        <dbReference type="EMBL" id="KAF0491426.1"/>
    </source>
</evidence>
<protein>
    <submittedName>
        <fullName evidence="1">Alcohol oxidase</fullName>
    </submittedName>
</protein>